<dbReference type="InterPro" id="IPR012337">
    <property type="entry name" value="RNaseH-like_sf"/>
</dbReference>
<dbReference type="Pfam" id="PF01609">
    <property type="entry name" value="DDE_Tnp_1"/>
    <property type="match status" value="1"/>
</dbReference>
<evidence type="ECO:0000313" key="7">
    <source>
        <dbReference type="Proteomes" id="UP000249890"/>
    </source>
</evidence>
<dbReference type="InterPro" id="IPR002559">
    <property type="entry name" value="Transposase_11"/>
</dbReference>
<name>A0A2Z2KP76_9BACL</name>
<evidence type="ECO:0000256" key="2">
    <source>
        <dbReference type="ARBA" id="ARBA00022578"/>
    </source>
</evidence>
<protein>
    <recommendedName>
        <fullName evidence="5">Transposase IS4-like domain-containing protein</fullName>
    </recommendedName>
</protein>
<dbReference type="EMBL" id="CP021780">
    <property type="protein sequence ID" value="ASA20568.1"/>
    <property type="molecule type" value="Genomic_DNA"/>
</dbReference>
<dbReference type="OrthoDB" id="368860at2"/>
<dbReference type="PANTHER" id="PTHR33258">
    <property type="entry name" value="TRANSPOSASE INSL FOR INSERTION SEQUENCE ELEMENT IS186A-RELATED"/>
    <property type="match status" value="1"/>
</dbReference>
<organism evidence="6 7">
    <name type="scientific">Paenibacillus donghaensis</name>
    <dbReference type="NCBI Taxonomy" id="414771"/>
    <lineage>
        <taxon>Bacteria</taxon>
        <taxon>Bacillati</taxon>
        <taxon>Bacillota</taxon>
        <taxon>Bacilli</taxon>
        <taxon>Bacillales</taxon>
        <taxon>Paenibacillaceae</taxon>
        <taxon>Paenibacillus</taxon>
    </lineage>
</organism>
<dbReference type="NCBIfam" id="NF033592">
    <property type="entry name" value="transpos_IS4_1"/>
    <property type="match status" value="1"/>
</dbReference>
<keyword evidence="4" id="KW-0233">DNA recombination</keyword>
<accession>A0A2Z2KP76</accession>
<dbReference type="RefSeq" id="WP_087914586.1">
    <property type="nucleotide sequence ID" value="NZ_CP021780.1"/>
</dbReference>
<evidence type="ECO:0000259" key="5">
    <source>
        <dbReference type="Pfam" id="PF01609"/>
    </source>
</evidence>
<keyword evidence="2" id="KW-0815">Transposition</keyword>
<feature type="domain" description="Transposase IS4-like" evidence="5">
    <location>
        <begin position="111"/>
        <end position="319"/>
    </location>
</feature>
<evidence type="ECO:0000256" key="3">
    <source>
        <dbReference type="ARBA" id="ARBA00023125"/>
    </source>
</evidence>
<dbReference type="GO" id="GO:0003677">
    <property type="term" value="F:DNA binding"/>
    <property type="evidence" value="ECO:0007669"/>
    <property type="project" value="UniProtKB-KW"/>
</dbReference>
<evidence type="ECO:0000256" key="1">
    <source>
        <dbReference type="ARBA" id="ARBA00010075"/>
    </source>
</evidence>
<reference evidence="6 7" key="1">
    <citation type="submission" date="2017-06" db="EMBL/GenBank/DDBJ databases">
        <title>Complete genome sequence of Paenibacillus donghaensis KCTC 13049T isolated from East Sea sediment, South Korea.</title>
        <authorList>
            <person name="Jung B.K."/>
            <person name="Hong S.-J."/>
            <person name="Shin J.-H."/>
        </authorList>
    </citation>
    <scope>NUCLEOTIDE SEQUENCE [LARGE SCALE GENOMIC DNA]</scope>
    <source>
        <strain evidence="6 7">KCTC 13049</strain>
    </source>
</reference>
<dbReference type="AlphaFoldDB" id="A0A2Z2KP76"/>
<dbReference type="PANTHER" id="PTHR33258:SF1">
    <property type="entry name" value="TRANSPOSASE INSL FOR INSERTION SEQUENCE ELEMENT IS186A-RELATED"/>
    <property type="match status" value="1"/>
</dbReference>
<sequence length="440" mass="49250">MKNSSTFTRLVQTLLTEEDVTEILQALDYKDTARKFTASQLLLFFMHSALGQWDSYRSGIGKAVKSGLMPVCYSTFSSKASEVPYALFKQLFHRFLSKCNRATKRHLGIPKNLLLVDSTTITVGKTRLPWALFHGERAGIKLHVALSAGTEQPVQVIETIGSAHDGPIGEQLANKDYILVNDRAYGKIKRFDQYVREQQCFVTRIKENVTLVSSHSLKRVEDAGSNVVKDITCYLGTPQCQSKLRHRVVIFTDDYGHDIRVATNLRHLAAEQIAEMYKARWGIEVFFRWIKQNLNVPILFGTTENAVFNQLFAALMTYVVLKWLYVRSKSFVIACKSIPLIRFKECGSVTSYGRIDEILQMEDAKKEESRVVVDYCVSLTFSPGDPGSFASGLTQSAVPSSPFGLGGTGWSTQNLACSSHEAGCFSLPFSHWRFCKGTGS</sequence>
<dbReference type="GO" id="GO:0004803">
    <property type="term" value="F:transposase activity"/>
    <property type="evidence" value="ECO:0007669"/>
    <property type="project" value="InterPro"/>
</dbReference>
<keyword evidence="7" id="KW-1185">Reference proteome</keyword>
<evidence type="ECO:0000313" key="6">
    <source>
        <dbReference type="EMBL" id="ASA20568.1"/>
    </source>
</evidence>
<dbReference type="GO" id="GO:0006313">
    <property type="term" value="P:DNA transposition"/>
    <property type="evidence" value="ECO:0007669"/>
    <property type="project" value="InterPro"/>
</dbReference>
<keyword evidence="3" id="KW-0238">DNA-binding</keyword>
<gene>
    <name evidence="6" type="ORF">B9T62_07005</name>
</gene>
<dbReference type="Proteomes" id="UP000249890">
    <property type="component" value="Chromosome"/>
</dbReference>
<evidence type="ECO:0000256" key="4">
    <source>
        <dbReference type="ARBA" id="ARBA00023172"/>
    </source>
</evidence>
<dbReference type="SUPFAM" id="SSF53098">
    <property type="entry name" value="Ribonuclease H-like"/>
    <property type="match status" value="1"/>
</dbReference>
<proteinExistence type="inferred from homology"/>
<dbReference type="InterPro" id="IPR047952">
    <property type="entry name" value="Transpos_IS4"/>
</dbReference>
<dbReference type="KEGG" id="pdh:B9T62_07005"/>
<comment type="similarity">
    <text evidence="1">Belongs to the transposase 11 family.</text>
</comment>